<dbReference type="EMBL" id="DPXL01000147">
    <property type="protein sequence ID" value="HCM32044.1"/>
    <property type="molecule type" value="Genomic_DNA"/>
</dbReference>
<evidence type="ECO:0000313" key="2">
    <source>
        <dbReference type="Proteomes" id="UP000262257"/>
    </source>
</evidence>
<organism evidence="1 2">
    <name type="scientific">Acinetobacter radioresistens</name>
    <dbReference type="NCBI Taxonomy" id="40216"/>
    <lineage>
        <taxon>Bacteria</taxon>
        <taxon>Pseudomonadati</taxon>
        <taxon>Pseudomonadota</taxon>
        <taxon>Gammaproteobacteria</taxon>
        <taxon>Moraxellales</taxon>
        <taxon>Moraxellaceae</taxon>
        <taxon>Acinetobacter</taxon>
    </lineage>
</organism>
<dbReference type="InterPro" id="IPR007459">
    <property type="entry name" value="DNA_pol3_chi"/>
</dbReference>
<dbReference type="GO" id="GO:0032298">
    <property type="term" value="P:positive regulation of DNA-templated DNA replication initiation"/>
    <property type="evidence" value="ECO:0007669"/>
    <property type="project" value="TreeGrafter"/>
</dbReference>
<dbReference type="GO" id="GO:0006260">
    <property type="term" value="P:DNA replication"/>
    <property type="evidence" value="ECO:0007669"/>
    <property type="project" value="InterPro"/>
</dbReference>
<comment type="caution">
    <text evidence="1">The sequence shown here is derived from an EMBL/GenBank/DDBJ whole genome shotgun (WGS) entry which is preliminary data.</text>
</comment>
<dbReference type="SUPFAM" id="SSF102400">
    <property type="entry name" value="DNA polymerase III chi subunit"/>
    <property type="match status" value="1"/>
</dbReference>
<dbReference type="PANTHER" id="PTHR38767">
    <property type="entry name" value="DNA POLYMERASE III SUBUNIT CHI"/>
    <property type="match status" value="1"/>
</dbReference>
<dbReference type="InterPro" id="IPR036768">
    <property type="entry name" value="PolIII_chi_sf"/>
</dbReference>
<proteinExistence type="predicted"/>
<dbReference type="GO" id="GO:0003677">
    <property type="term" value="F:DNA binding"/>
    <property type="evidence" value="ECO:0007669"/>
    <property type="project" value="InterPro"/>
</dbReference>
<dbReference type="GO" id="GO:0003887">
    <property type="term" value="F:DNA-directed DNA polymerase activity"/>
    <property type="evidence" value="ECO:0007669"/>
    <property type="project" value="InterPro"/>
</dbReference>
<dbReference type="PANTHER" id="PTHR38767:SF1">
    <property type="entry name" value="DNA POLYMERASE III SUBUNIT CHI"/>
    <property type="match status" value="1"/>
</dbReference>
<accession>A0A3D3G300</accession>
<dbReference type="AlphaFoldDB" id="A0A3D3G300"/>
<sequence length="135" mass="15668">MAKVSFYLFEKSQERQVESACRLCRKILRQPARIWLYCPDPSMQQQLDEALWNFDTASFIGHGIDQVNAPVCISAELPAELEWLVFNFSDKALGPVEKFGHIIEIIENNETAKQTGREKYKTYRQLGIQPRTFKL</sequence>
<dbReference type="Proteomes" id="UP000262257">
    <property type="component" value="Unassembled WGS sequence"/>
</dbReference>
<name>A0A3D3G300_ACIRA</name>
<protein>
    <submittedName>
        <fullName evidence="1">DNA polymerase III subunit chi</fullName>
    </submittedName>
</protein>
<evidence type="ECO:0000313" key="1">
    <source>
        <dbReference type="EMBL" id="HCM32044.1"/>
    </source>
</evidence>
<gene>
    <name evidence="1" type="ORF">DIC32_11645</name>
</gene>
<dbReference type="Pfam" id="PF04364">
    <property type="entry name" value="DNA_pol3_chi"/>
    <property type="match status" value="1"/>
</dbReference>
<reference evidence="1 2" key="1">
    <citation type="journal article" date="2018" name="Nat. Biotechnol.">
        <title>A standardized bacterial taxonomy based on genome phylogeny substantially revises the tree of life.</title>
        <authorList>
            <person name="Parks D.H."/>
            <person name="Chuvochina M."/>
            <person name="Waite D.W."/>
            <person name="Rinke C."/>
            <person name="Skarshewski A."/>
            <person name="Chaumeil P.A."/>
            <person name="Hugenholtz P."/>
        </authorList>
    </citation>
    <scope>NUCLEOTIDE SEQUENCE [LARGE SCALE GENOMIC DNA]</scope>
    <source>
        <strain evidence="1">UBA10045</strain>
    </source>
</reference>
<dbReference type="Gene3D" id="3.40.50.10110">
    <property type="entry name" value="DNA polymerase III subunit chi"/>
    <property type="match status" value="1"/>
</dbReference>